<dbReference type="GO" id="GO:0005737">
    <property type="term" value="C:cytoplasm"/>
    <property type="evidence" value="ECO:0007669"/>
    <property type="project" value="UniProtKB-SubCell"/>
</dbReference>
<evidence type="ECO:0000256" key="1">
    <source>
        <dbReference type="ARBA" id="ARBA00004496"/>
    </source>
</evidence>
<feature type="region of interest" description="Disordered" evidence="9">
    <location>
        <begin position="43"/>
        <end position="64"/>
    </location>
</feature>
<evidence type="ECO:0000313" key="10">
    <source>
        <dbReference type="EMBL" id="CAA9249011.1"/>
    </source>
</evidence>
<evidence type="ECO:0000256" key="3">
    <source>
        <dbReference type="ARBA" id="ARBA00018787"/>
    </source>
</evidence>
<evidence type="ECO:0000256" key="4">
    <source>
        <dbReference type="ARBA" id="ARBA00022490"/>
    </source>
</evidence>
<dbReference type="GO" id="GO:0051301">
    <property type="term" value="P:cell division"/>
    <property type="evidence" value="ECO:0007669"/>
    <property type="project" value="UniProtKB-KW"/>
</dbReference>
<protein>
    <recommendedName>
        <fullName evidence="3">Cell wall synthesis protein Wag31</fullName>
    </recommendedName>
    <alternativeName>
        <fullName evidence="8">Antigen 84</fullName>
    </alternativeName>
</protein>
<comment type="subcellular location">
    <subcellularLocation>
        <location evidence="1">Cytoplasm</location>
    </subcellularLocation>
</comment>
<evidence type="ECO:0000256" key="8">
    <source>
        <dbReference type="ARBA" id="ARBA00031737"/>
    </source>
</evidence>
<evidence type="ECO:0000256" key="7">
    <source>
        <dbReference type="ARBA" id="ARBA00023306"/>
    </source>
</evidence>
<dbReference type="EMBL" id="CADCSY010000093">
    <property type="protein sequence ID" value="CAA9249011.1"/>
    <property type="molecule type" value="Genomic_DNA"/>
</dbReference>
<evidence type="ECO:0000256" key="6">
    <source>
        <dbReference type="ARBA" id="ARBA00023054"/>
    </source>
</evidence>
<dbReference type="NCBIfam" id="TIGR03544">
    <property type="entry name" value="DivI1A_domain"/>
    <property type="match status" value="1"/>
</dbReference>
<name>A0A6J4IFM9_9ACTN</name>
<proteinExistence type="inferred from homology"/>
<dbReference type="Pfam" id="PF05103">
    <property type="entry name" value="DivIVA"/>
    <property type="match status" value="1"/>
</dbReference>
<dbReference type="AlphaFoldDB" id="A0A6J4IFM9"/>
<feature type="compositionally biased region" description="Basic and acidic residues" evidence="9">
    <location>
        <begin position="245"/>
        <end position="261"/>
    </location>
</feature>
<keyword evidence="6" id="KW-0175">Coiled coil</keyword>
<gene>
    <name evidence="10" type="ORF">AVDCRST_MAG20-2045</name>
</gene>
<dbReference type="InterPro" id="IPR007793">
    <property type="entry name" value="DivIVA_fam"/>
</dbReference>
<evidence type="ECO:0000256" key="5">
    <source>
        <dbReference type="ARBA" id="ARBA00022618"/>
    </source>
</evidence>
<sequence>MDISPQLLRDVEFREQRRGYSPNEVDDFLERLAVGVGQLQQQVKEATDRAEEAERRAASGSTDEDGIKRTLVLAQRTADAALEEARQQAAATVAEAEARAAQLVAEAEERAGEAERTAQERAATTVSQAEARVADELVPLLSQRDALHQDVEALRAWAADVRARVADELRQQLAWLDGGPPDPPAPPGVVDLTIPDELLNSTEADRTAPVEVVGGTPPEQGDDATAGVAAEASPGSDGATDEGVASERARRGAVEHGDHGVEGGPLATAAADDPFLAELRRAVTDDEPLGPRDSVVTDASGDPGEDDDLAATMFRRRKRR</sequence>
<keyword evidence="7" id="KW-0131">Cell cycle</keyword>
<dbReference type="PANTHER" id="PTHR35794">
    <property type="entry name" value="CELL DIVISION PROTEIN DIVIVA"/>
    <property type="match status" value="1"/>
</dbReference>
<dbReference type="Gene3D" id="6.10.250.660">
    <property type="match status" value="1"/>
</dbReference>
<organism evidence="10">
    <name type="scientific">uncultured Acidimicrobiales bacterium</name>
    <dbReference type="NCBI Taxonomy" id="310071"/>
    <lineage>
        <taxon>Bacteria</taxon>
        <taxon>Bacillati</taxon>
        <taxon>Actinomycetota</taxon>
        <taxon>Acidimicrobiia</taxon>
        <taxon>Acidimicrobiales</taxon>
        <taxon>environmental samples</taxon>
    </lineage>
</organism>
<dbReference type="PANTHER" id="PTHR35794:SF2">
    <property type="entry name" value="CELL DIVISION PROTEIN DIVIVA"/>
    <property type="match status" value="1"/>
</dbReference>
<evidence type="ECO:0000256" key="9">
    <source>
        <dbReference type="SAM" id="MobiDB-lite"/>
    </source>
</evidence>
<feature type="compositionally biased region" description="Basic and acidic residues" evidence="9">
    <location>
        <begin position="45"/>
        <end position="57"/>
    </location>
</feature>
<accession>A0A6J4IFM9</accession>
<comment type="similarity">
    <text evidence="2">Belongs to the DivIVA family.</text>
</comment>
<evidence type="ECO:0000256" key="2">
    <source>
        <dbReference type="ARBA" id="ARBA00009008"/>
    </source>
</evidence>
<keyword evidence="4" id="KW-0963">Cytoplasm</keyword>
<reference evidence="10" key="1">
    <citation type="submission" date="2020-02" db="EMBL/GenBank/DDBJ databases">
        <authorList>
            <person name="Meier V. D."/>
        </authorList>
    </citation>
    <scope>NUCLEOTIDE SEQUENCE</scope>
    <source>
        <strain evidence="10">AVDCRST_MAG20</strain>
    </source>
</reference>
<keyword evidence="5" id="KW-0132">Cell division</keyword>
<feature type="region of interest" description="Disordered" evidence="9">
    <location>
        <begin position="198"/>
        <end position="320"/>
    </location>
</feature>
<dbReference type="InterPro" id="IPR019933">
    <property type="entry name" value="DivIVA_domain"/>
</dbReference>